<dbReference type="AlphaFoldDB" id="A0ABD2Y039"/>
<dbReference type="EMBL" id="JBJUIK010000016">
    <property type="protein sequence ID" value="KAL3500528.1"/>
    <property type="molecule type" value="Genomic_DNA"/>
</dbReference>
<keyword evidence="2" id="KW-0812">Transmembrane</keyword>
<evidence type="ECO:0000313" key="4">
    <source>
        <dbReference type="EMBL" id="KAL3500528.1"/>
    </source>
</evidence>
<feature type="domain" description="PGG" evidence="3">
    <location>
        <begin position="172"/>
        <end position="208"/>
    </location>
</feature>
<feature type="transmembrane region" description="Helical" evidence="2">
    <location>
        <begin position="180"/>
        <end position="197"/>
    </location>
</feature>
<feature type="repeat" description="ANK" evidence="1">
    <location>
        <begin position="8"/>
        <end position="32"/>
    </location>
</feature>
<dbReference type="PANTHER" id="PTHR24128:SF101">
    <property type="entry name" value="ANKYRIN REPEAT-CONTAINING PROTEIN BDA1-LIKE"/>
    <property type="match status" value="1"/>
</dbReference>
<evidence type="ECO:0000256" key="2">
    <source>
        <dbReference type="SAM" id="Phobius"/>
    </source>
</evidence>
<dbReference type="InterPro" id="IPR036770">
    <property type="entry name" value="Ankyrin_rpt-contain_sf"/>
</dbReference>
<evidence type="ECO:0000259" key="3">
    <source>
        <dbReference type="Pfam" id="PF13962"/>
    </source>
</evidence>
<dbReference type="InterPro" id="IPR026961">
    <property type="entry name" value="PGG_dom"/>
</dbReference>
<name>A0ABD2Y039_9GENT</name>
<evidence type="ECO:0000256" key="1">
    <source>
        <dbReference type="PROSITE-ProRule" id="PRU00023"/>
    </source>
</evidence>
<dbReference type="PANTHER" id="PTHR24128">
    <property type="entry name" value="HOMEOBOX PROTEIN WARIAI"/>
    <property type="match status" value="1"/>
</dbReference>
<dbReference type="InterPro" id="IPR002110">
    <property type="entry name" value="Ankyrin_rpt"/>
</dbReference>
<dbReference type="Pfam" id="PF00023">
    <property type="entry name" value="Ank"/>
    <property type="match status" value="1"/>
</dbReference>
<dbReference type="PROSITE" id="PS50297">
    <property type="entry name" value="ANK_REP_REGION"/>
    <property type="match status" value="1"/>
</dbReference>
<dbReference type="Proteomes" id="UP001630127">
    <property type="component" value="Unassembled WGS sequence"/>
</dbReference>
<sequence length="216" mass="24210">MCLARDRNDRNPLHLAIIYDELEVLQVLINVGFQAVHHHMCLARDRDGRNLYILLFEVALEKAEHGGTILHLCVKYNQLEALKILVNKLKTGEFVNAQDEDGMTPGHILWSKRVIVKAITYAISLVTVGPKDTSGQLSDARLLVKGHIGLSTLNSHERLRALEGKDVRSFQEWVKKFKDAIMVVASLITIMAFQAGISPPGGVWQDDLKEEPNLAR</sequence>
<reference evidence="4 5" key="1">
    <citation type="submission" date="2024-11" db="EMBL/GenBank/DDBJ databases">
        <title>A near-complete genome assembly of Cinchona calisaya.</title>
        <authorList>
            <person name="Lian D.C."/>
            <person name="Zhao X.W."/>
            <person name="Wei L."/>
        </authorList>
    </citation>
    <scope>NUCLEOTIDE SEQUENCE [LARGE SCALE GENOMIC DNA]</scope>
    <source>
        <tissue evidence="4">Nenye</tissue>
    </source>
</reference>
<dbReference type="SMART" id="SM00248">
    <property type="entry name" value="ANK"/>
    <property type="match status" value="2"/>
</dbReference>
<gene>
    <name evidence="4" type="ORF">ACH5RR_039621</name>
</gene>
<dbReference type="PROSITE" id="PS50088">
    <property type="entry name" value="ANK_REPEAT"/>
    <property type="match status" value="1"/>
</dbReference>
<dbReference type="Gene3D" id="1.25.40.20">
    <property type="entry name" value="Ankyrin repeat-containing domain"/>
    <property type="match status" value="1"/>
</dbReference>
<evidence type="ECO:0000313" key="5">
    <source>
        <dbReference type="Proteomes" id="UP001630127"/>
    </source>
</evidence>
<dbReference type="Pfam" id="PF13962">
    <property type="entry name" value="PGG"/>
    <property type="match status" value="1"/>
</dbReference>
<comment type="caution">
    <text evidence="4">The sequence shown here is derived from an EMBL/GenBank/DDBJ whole genome shotgun (WGS) entry which is preliminary data.</text>
</comment>
<accession>A0ABD2Y039</accession>
<protein>
    <recommendedName>
        <fullName evidence="3">PGG domain-containing protein</fullName>
    </recommendedName>
</protein>
<keyword evidence="1" id="KW-0040">ANK repeat</keyword>
<keyword evidence="2" id="KW-1133">Transmembrane helix</keyword>
<keyword evidence="2" id="KW-0472">Membrane</keyword>
<keyword evidence="5" id="KW-1185">Reference proteome</keyword>
<dbReference type="SUPFAM" id="SSF48403">
    <property type="entry name" value="Ankyrin repeat"/>
    <property type="match status" value="1"/>
</dbReference>
<proteinExistence type="predicted"/>
<organism evidence="4 5">
    <name type="scientific">Cinchona calisaya</name>
    <dbReference type="NCBI Taxonomy" id="153742"/>
    <lineage>
        <taxon>Eukaryota</taxon>
        <taxon>Viridiplantae</taxon>
        <taxon>Streptophyta</taxon>
        <taxon>Embryophyta</taxon>
        <taxon>Tracheophyta</taxon>
        <taxon>Spermatophyta</taxon>
        <taxon>Magnoliopsida</taxon>
        <taxon>eudicotyledons</taxon>
        <taxon>Gunneridae</taxon>
        <taxon>Pentapetalae</taxon>
        <taxon>asterids</taxon>
        <taxon>lamiids</taxon>
        <taxon>Gentianales</taxon>
        <taxon>Rubiaceae</taxon>
        <taxon>Cinchonoideae</taxon>
        <taxon>Cinchoneae</taxon>
        <taxon>Cinchona</taxon>
    </lineage>
</organism>